<dbReference type="AlphaFoldDB" id="A0A1D2ABD3"/>
<feature type="transmembrane region" description="Helical" evidence="6">
    <location>
        <begin position="501"/>
        <end position="520"/>
    </location>
</feature>
<feature type="signal peptide" evidence="7">
    <location>
        <begin position="1"/>
        <end position="26"/>
    </location>
</feature>
<feature type="transmembrane region" description="Helical" evidence="6">
    <location>
        <begin position="103"/>
        <end position="132"/>
    </location>
</feature>
<keyword evidence="4 6" id="KW-1133">Transmembrane helix</keyword>
<evidence type="ECO:0000256" key="6">
    <source>
        <dbReference type="SAM" id="Phobius"/>
    </source>
</evidence>
<feature type="transmembrane region" description="Helical" evidence="6">
    <location>
        <begin position="474"/>
        <end position="495"/>
    </location>
</feature>
<dbReference type="PANTHER" id="PTHR14255:SF3">
    <property type="entry name" value="SULFITE EXPORTER TAUE_SAFE FAMILY PROTEIN 5-RELATED"/>
    <property type="match status" value="1"/>
</dbReference>
<evidence type="ECO:0000313" key="8">
    <source>
        <dbReference type="EMBL" id="JAT76500.1"/>
    </source>
</evidence>
<comment type="similarity">
    <text evidence="2">Belongs to the 4-toluene sulfonate uptake permease (TSUP) (TC 2.A.102) family.</text>
</comment>
<sequence length="547" mass="57142">MGSHGTPWRSCLVCLLAASTWAGVAARLAPSLNASADLLDLDAPHEWQPCARGLHTSDMTLCFLGGALCPAPLFGEEGPLGLTAPFHRRDPHKDLFPLNLRDIIGLTLASLALALAASGGLGGGGILVPLYLIVLRFDTYSAVALSNVTIVGGTLTNLAINIGRRHPLRDAPLIDWDLILVMEPSTILGAILGTYVNHVLPPWLTTISLGLLLTFITYKLVVKARSLSARDAKADRALRAAHAELDAGGGDLHDSVAAAAVAAEDGGSASDGSAPTSAAPSAADLAATDGASAPLLPPAQRPRRRERVKRLARRALAHYRVEVPGLKLAVLFLMLACVVASDLAKTRFRCPSPAYWAVVGALLPLTLTVMLAARAYLLRRAERLAARGHQYQEGDVQWDARSTLLFPALCTFAGLAAGVFGVGGGIVKGPLMLEMGVLPDVTAATSATMILFTSVSASVVFVSLGAVPLDYGLALAALGLVFTALGQGLVFWLSAKSGSRALIVWIMAAAMGISTAILLLQGGTMTWHAFLHHALWVFGGVCGKTSH</sequence>
<feature type="chain" id="PRO_5008901478" evidence="7">
    <location>
        <begin position="27"/>
        <end position="547"/>
    </location>
</feature>
<organism evidence="8">
    <name type="scientific">Auxenochlorella protothecoides</name>
    <name type="common">Green microalga</name>
    <name type="synonym">Chlorella protothecoides</name>
    <dbReference type="NCBI Taxonomy" id="3075"/>
    <lineage>
        <taxon>Eukaryota</taxon>
        <taxon>Viridiplantae</taxon>
        <taxon>Chlorophyta</taxon>
        <taxon>core chlorophytes</taxon>
        <taxon>Trebouxiophyceae</taxon>
        <taxon>Chlorellales</taxon>
        <taxon>Chlorellaceae</taxon>
        <taxon>Auxenochlorella</taxon>
    </lineage>
</organism>
<reference evidence="8" key="1">
    <citation type="submission" date="2015-08" db="EMBL/GenBank/DDBJ databases">
        <authorList>
            <person name="Babu N.S."/>
            <person name="Beckwith C.J."/>
            <person name="Beseler K.G."/>
            <person name="Brison A."/>
            <person name="Carone J.V."/>
            <person name="Caskin T.P."/>
            <person name="Diamond M."/>
            <person name="Durham M.E."/>
            <person name="Foxe J.M."/>
            <person name="Go M."/>
            <person name="Henderson B.A."/>
            <person name="Jones I.B."/>
            <person name="McGettigan J.A."/>
            <person name="Micheletti S.J."/>
            <person name="Nasrallah M.E."/>
            <person name="Ortiz D."/>
            <person name="Piller C.R."/>
            <person name="Privatt S.R."/>
            <person name="Schneider S.L."/>
            <person name="Sharp S."/>
            <person name="Smith T.C."/>
            <person name="Stanton J.D."/>
            <person name="Ullery H.E."/>
            <person name="Wilson R.J."/>
            <person name="Serrano M.G."/>
            <person name="Buck G."/>
            <person name="Lee V."/>
            <person name="Wang Y."/>
            <person name="Carvalho R."/>
            <person name="Voegtly L."/>
            <person name="Shi R."/>
            <person name="Duckworth R."/>
            <person name="Johnson A."/>
            <person name="Loviza R."/>
            <person name="Walstead R."/>
            <person name="Shah Z."/>
            <person name="Kiflezghi M."/>
            <person name="Wade K."/>
            <person name="Ball S.L."/>
            <person name="Bradley K.W."/>
            <person name="Asai D.J."/>
            <person name="Bowman C.A."/>
            <person name="Russell D.A."/>
            <person name="Pope W.H."/>
            <person name="Jacobs-Sera D."/>
            <person name="Hendrix R.W."/>
            <person name="Hatfull G.F."/>
        </authorList>
    </citation>
    <scope>NUCLEOTIDE SEQUENCE</scope>
</reference>
<keyword evidence="5 6" id="KW-0472">Membrane</keyword>
<name>A0A1D2ABD3_AUXPR</name>
<dbReference type="Pfam" id="PF01925">
    <property type="entry name" value="TauE"/>
    <property type="match status" value="2"/>
</dbReference>
<evidence type="ECO:0000256" key="1">
    <source>
        <dbReference type="ARBA" id="ARBA00004141"/>
    </source>
</evidence>
<protein>
    <submittedName>
        <fullName evidence="8">Uncharacterized protein</fullName>
    </submittedName>
</protein>
<feature type="transmembrane region" description="Helical" evidence="6">
    <location>
        <begin position="447"/>
        <end position="467"/>
    </location>
</feature>
<feature type="transmembrane region" description="Helical" evidence="6">
    <location>
        <begin position="202"/>
        <end position="221"/>
    </location>
</feature>
<keyword evidence="7" id="KW-0732">Signal</keyword>
<comment type="subcellular location">
    <subcellularLocation>
        <location evidence="1">Membrane</location>
        <topology evidence="1">Multi-pass membrane protein</topology>
    </subcellularLocation>
</comment>
<evidence type="ECO:0000256" key="2">
    <source>
        <dbReference type="ARBA" id="ARBA00009142"/>
    </source>
</evidence>
<dbReference type="InterPro" id="IPR002781">
    <property type="entry name" value="TM_pro_TauE-like"/>
</dbReference>
<feature type="transmembrane region" description="Helical" evidence="6">
    <location>
        <begin position="353"/>
        <end position="377"/>
    </location>
</feature>
<dbReference type="GO" id="GO:0016567">
    <property type="term" value="P:protein ubiquitination"/>
    <property type="evidence" value="ECO:0007669"/>
    <property type="project" value="TreeGrafter"/>
</dbReference>
<dbReference type="PANTHER" id="PTHR14255">
    <property type="entry name" value="CEREBLON"/>
    <property type="match status" value="1"/>
</dbReference>
<feature type="transmembrane region" description="Helical" evidence="6">
    <location>
        <begin position="319"/>
        <end position="341"/>
    </location>
</feature>
<dbReference type="GO" id="GO:0016020">
    <property type="term" value="C:membrane"/>
    <property type="evidence" value="ECO:0007669"/>
    <property type="project" value="UniProtKB-SubCell"/>
</dbReference>
<proteinExistence type="inferred from homology"/>
<keyword evidence="3 6" id="KW-0812">Transmembrane</keyword>
<evidence type="ECO:0000256" key="3">
    <source>
        <dbReference type="ARBA" id="ARBA00022692"/>
    </source>
</evidence>
<evidence type="ECO:0000256" key="7">
    <source>
        <dbReference type="SAM" id="SignalP"/>
    </source>
</evidence>
<accession>A0A1D2ABD3</accession>
<feature type="transmembrane region" description="Helical" evidence="6">
    <location>
        <begin position="404"/>
        <end position="427"/>
    </location>
</feature>
<gene>
    <name evidence="8" type="ORF">g.9736</name>
</gene>
<dbReference type="EMBL" id="GDKF01002122">
    <property type="protein sequence ID" value="JAT76500.1"/>
    <property type="molecule type" value="Transcribed_RNA"/>
</dbReference>
<evidence type="ECO:0000256" key="5">
    <source>
        <dbReference type="ARBA" id="ARBA00023136"/>
    </source>
</evidence>
<dbReference type="GO" id="GO:0031464">
    <property type="term" value="C:Cul4A-RING E3 ubiquitin ligase complex"/>
    <property type="evidence" value="ECO:0007669"/>
    <property type="project" value="TreeGrafter"/>
</dbReference>
<evidence type="ECO:0000256" key="4">
    <source>
        <dbReference type="ARBA" id="ARBA00022989"/>
    </source>
</evidence>